<keyword evidence="1" id="KW-0732">Signal</keyword>
<sequence length="236" mass="25497">MKIKILKFALILITTFNNAQIGILTKDPQAILDVNGNTMIRQVPQTTTLSGYQLLLLNQNNSEVSQISPDNINFGGSKNQSIYSAQKKSGINLLNIGILPSGFRTINFTTAEKTVGNSSLFSDSDNTYIVPANGIYMIGYTFRYGTGLQASLLTNTPGIGIVRTRANTATLIDSRDFSGVNLSILLSLTISDSSINSLYELQKDDKISFGLVGSNLLNVGLLGSSTSSFYIFKISD</sequence>
<evidence type="ECO:0000313" key="2">
    <source>
        <dbReference type="EMBL" id="PWN69520.1"/>
    </source>
</evidence>
<keyword evidence="3" id="KW-1185">Reference proteome</keyword>
<evidence type="ECO:0000256" key="1">
    <source>
        <dbReference type="SAM" id="SignalP"/>
    </source>
</evidence>
<feature type="chain" id="PRO_5016295838" description="C1q domain-containing protein" evidence="1">
    <location>
        <begin position="20"/>
        <end position="236"/>
    </location>
</feature>
<dbReference type="AlphaFoldDB" id="A0A316XFF2"/>
<protein>
    <recommendedName>
        <fullName evidence="4">C1q domain-containing protein</fullName>
    </recommendedName>
</protein>
<name>A0A316XFF2_9FLAO</name>
<gene>
    <name evidence="2" type="ORF">C1631_014510</name>
</gene>
<feature type="signal peptide" evidence="1">
    <location>
        <begin position="1"/>
        <end position="19"/>
    </location>
</feature>
<evidence type="ECO:0008006" key="4">
    <source>
        <dbReference type="Google" id="ProtNLM"/>
    </source>
</evidence>
<accession>A0A316XFF2</accession>
<evidence type="ECO:0000313" key="3">
    <source>
        <dbReference type="Proteomes" id="UP000236594"/>
    </source>
</evidence>
<dbReference type="OrthoDB" id="1345111at2"/>
<dbReference type="Proteomes" id="UP000236594">
    <property type="component" value="Unassembled WGS sequence"/>
</dbReference>
<dbReference type="RefSeq" id="WP_103248432.1">
    <property type="nucleotide sequence ID" value="NZ_PPED02000003.1"/>
</dbReference>
<reference evidence="2 3" key="1">
    <citation type="submission" date="2018-04" db="EMBL/GenBank/DDBJ databases">
        <title>Draft Genome Sequence of Phosphate-Solubilizing Chryseobacterium sp. ISE14 that is a Biocontrol and Plant Growth-Promoting Rhizobacterium Isolated from Cucumber.</title>
        <authorList>
            <person name="Jeong J.-J."/>
            <person name="Sang M.K."/>
            <person name="Choi I.-G."/>
            <person name="Kim K.D."/>
        </authorList>
    </citation>
    <scope>NUCLEOTIDE SEQUENCE [LARGE SCALE GENOMIC DNA]</scope>
    <source>
        <strain evidence="2 3">ISE14</strain>
    </source>
</reference>
<dbReference type="EMBL" id="PPED02000003">
    <property type="protein sequence ID" value="PWN69520.1"/>
    <property type="molecule type" value="Genomic_DNA"/>
</dbReference>
<organism evidence="2 3">
    <name type="scientific">Chryseobacterium phosphatilyticum</name>
    <dbReference type="NCBI Taxonomy" id="475075"/>
    <lineage>
        <taxon>Bacteria</taxon>
        <taxon>Pseudomonadati</taxon>
        <taxon>Bacteroidota</taxon>
        <taxon>Flavobacteriia</taxon>
        <taxon>Flavobacteriales</taxon>
        <taxon>Weeksellaceae</taxon>
        <taxon>Chryseobacterium group</taxon>
        <taxon>Chryseobacterium</taxon>
    </lineage>
</organism>
<comment type="caution">
    <text evidence="2">The sequence shown here is derived from an EMBL/GenBank/DDBJ whole genome shotgun (WGS) entry which is preliminary data.</text>
</comment>
<proteinExistence type="predicted"/>